<dbReference type="STRING" id="2025994.A0A2T2ZSZ0"/>
<dbReference type="GO" id="GO:0046872">
    <property type="term" value="F:metal ion binding"/>
    <property type="evidence" value="ECO:0007669"/>
    <property type="project" value="UniProtKB-KW"/>
</dbReference>
<feature type="domain" description="Auxiliary Activity family 9 catalytic" evidence="18">
    <location>
        <begin position="18"/>
        <end position="226"/>
    </location>
</feature>
<evidence type="ECO:0000256" key="7">
    <source>
        <dbReference type="ARBA" id="ARBA00023002"/>
    </source>
</evidence>
<gene>
    <name evidence="19" type="ORF">BD289DRAFT_379228</name>
</gene>
<feature type="chain" id="PRO_5015530393" description="lytic cellulose monooxygenase (C4-dehydrogenating)" evidence="17">
    <location>
        <begin position="18"/>
        <end position="334"/>
    </location>
</feature>
<feature type="region of interest" description="Disordered" evidence="16">
    <location>
        <begin position="313"/>
        <end position="334"/>
    </location>
</feature>
<reference evidence="19 20" key="1">
    <citation type="journal article" date="2018" name="Mycol. Prog.">
        <title>Coniella lustricola, a new species from submerged detritus.</title>
        <authorList>
            <person name="Raudabaugh D.B."/>
            <person name="Iturriaga T."/>
            <person name="Carver A."/>
            <person name="Mondo S."/>
            <person name="Pangilinan J."/>
            <person name="Lipzen A."/>
            <person name="He G."/>
            <person name="Amirebrahimi M."/>
            <person name="Grigoriev I.V."/>
            <person name="Miller A.N."/>
        </authorList>
    </citation>
    <scope>NUCLEOTIDE SEQUENCE [LARGE SCALE GENOMIC DNA]</scope>
    <source>
        <strain evidence="19 20">B22-T-1</strain>
    </source>
</reference>
<dbReference type="EC" id="1.14.99.56" evidence="15"/>
<keyword evidence="10" id="KW-1015">Disulfide bond</keyword>
<evidence type="ECO:0000259" key="18">
    <source>
        <dbReference type="Pfam" id="PF03443"/>
    </source>
</evidence>
<evidence type="ECO:0000256" key="2">
    <source>
        <dbReference type="ARBA" id="ARBA00004613"/>
    </source>
</evidence>
<feature type="compositionally biased region" description="Low complexity" evidence="16">
    <location>
        <begin position="313"/>
        <end position="324"/>
    </location>
</feature>
<feature type="signal peptide" evidence="17">
    <location>
        <begin position="1"/>
        <end position="17"/>
    </location>
</feature>
<keyword evidence="3" id="KW-0964">Secreted</keyword>
<keyword evidence="9" id="KW-0503">Monooxygenase</keyword>
<dbReference type="GO" id="GO:0016787">
    <property type="term" value="F:hydrolase activity"/>
    <property type="evidence" value="ECO:0007669"/>
    <property type="project" value="UniProtKB-KW"/>
</dbReference>
<dbReference type="GO" id="GO:0030245">
    <property type="term" value="P:cellulose catabolic process"/>
    <property type="evidence" value="ECO:0007669"/>
    <property type="project" value="UniProtKB-KW"/>
</dbReference>
<comment type="subcellular location">
    <subcellularLocation>
        <location evidence="2">Secreted</location>
    </subcellularLocation>
</comment>
<keyword evidence="4" id="KW-0479">Metal-binding</keyword>
<evidence type="ECO:0000256" key="17">
    <source>
        <dbReference type="SAM" id="SignalP"/>
    </source>
</evidence>
<keyword evidence="8" id="KW-0186">Copper</keyword>
<comment type="catalytic activity">
    <reaction evidence="14">
        <text>[(1-&gt;4)-beta-D-glucosyl]n+m + reduced acceptor + O2 = 4-dehydro-beta-D-glucosyl-[(1-&gt;4)-beta-D-glucosyl]n-1 + [(1-&gt;4)-beta-D-glucosyl]m + acceptor + H2O.</text>
        <dbReference type="EC" id="1.14.99.56"/>
    </reaction>
</comment>
<evidence type="ECO:0000256" key="9">
    <source>
        <dbReference type="ARBA" id="ARBA00023033"/>
    </source>
</evidence>
<evidence type="ECO:0000256" key="3">
    <source>
        <dbReference type="ARBA" id="ARBA00022525"/>
    </source>
</evidence>
<comment type="cofactor">
    <cofactor evidence="1">
        <name>Cu(2+)</name>
        <dbReference type="ChEBI" id="CHEBI:29036"/>
    </cofactor>
</comment>
<evidence type="ECO:0000256" key="6">
    <source>
        <dbReference type="ARBA" id="ARBA00023001"/>
    </source>
</evidence>
<dbReference type="OrthoDB" id="5271017at2759"/>
<evidence type="ECO:0000256" key="5">
    <source>
        <dbReference type="ARBA" id="ARBA00022729"/>
    </source>
</evidence>
<evidence type="ECO:0000313" key="20">
    <source>
        <dbReference type="Proteomes" id="UP000241462"/>
    </source>
</evidence>
<evidence type="ECO:0000256" key="10">
    <source>
        <dbReference type="ARBA" id="ARBA00023157"/>
    </source>
</evidence>
<dbReference type="PANTHER" id="PTHR33353:SF10">
    <property type="entry name" value="ENDO-BETA-1,4-GLUCANASE D"/>
    <property type="match status" value="1"/>
</dbReference>
<dbReference type="InterPro" id="IPR049892">
    <property type="entry name" value="AA9"/>
</dbReference>
<dbReference type="AlphaFoldDB" id="A0A2T2ZSZ0"/>
<dbReference type="Gene3D" id="2.70.50.70">
    <property type="match status" value="1"/>
</dbReference>
<dbReference type="CDD" id="cd21175">
    <property type="entry name" value="LPMO_AA9"/>
    <property type="match status" value="1"/>
</dbReference>
<evidence type="ECO:0000256" key="8">
    <source>
        <dbReference type="ARBA" id="ARBA00023008"/>
    </source>
</evidence>
<organism evidence="19 20">
    <name type="scientific">Coniella lustricola</name>
    <dbReference type="NCBI Taxonomy" id="2025994"/>
    <lineage>
        <taxon>Eukaryota</taxon>
        <taxon>Fungi</taxon>
        <taxon>Dikarya</taxon>
        <taxon>Ascomycota</taxon>
        <taxon>Pezizomycotina</taxon>
        <taxon>Sordariomycetes</taxon>
        <taxon>Sordariomycetidae</taxon>
        <taxon>Diaporthales</taxon>
        <taxon>Schizoparmaceae</taxon>
        <taxon>Coniella</taxon>
    </lineage>
</organism>
<feature type="compositionally biased region" description="Basic residues" evidence="16">
    <location>
        <begin position="325"/>
        <end position="334"/>
    </location>
</feature>
<dbReference type="InterPro" id="IPR005103">
    <property type="entry name" value="AA9_LPMO"/>
</dbReference>
<keyword evidence="5 17" id="KW-0732">Signal</keyword>
<dbReference type="GO" id="GO:0004497">
    <property type="term" value="F:monooxygenase activity"/>
    <property type="evidence" value="ECO:0007669"/>
    <property type="project" value="UniProtKB-KW"/>
</dbReference>
<evidence type="ECO:0000256" key="11">
    <source>
        <dbReference type="ARBA" id="ARBA00023277"/>
    </source>
</evidence>
<protein>
    <recommendedName>
        <fullName evidence="15">lytic cellulose monooxygenase (C4-dehydrogenating)</fullName>
        <ecNumber evidence="15">1.14.99.56</ecNumber>
    </recommendedName>
</protein>
<evidence type="ECO:0000313" key="19">
    <source>
        <dbReference type="EMBL" id="PSR75519.1"/>
    </source>
</evidence>
<sequence>MKSAVAAALALATMAQAHYTFPYYITPAGDVTDEWQYVRETANHYSNAPVTDVNSTAIACYQLTTGDEGAETGTVAAGDVVGLQLDTAISHPGPLAWYMAAAPSGETASTMNGSSTDVEWFKIAQDTAGVSSSGLTWPSEGLSQVNVTIPSCLASGDYLLRVEHIALHSAEEVGGAQFYLSCTQLTVTGSGDFTPTSDETCNFPGCYTGYEAGIVIDLYYPVPTTYTNPGPTPITCGADSGSTAAASSAVAVTSAATTSAATAATTSAAAVASSSVATTLATSATVASSSETAVAVAAAATASSSAVSSAAAAAATQSTGTSSCSKRRRRSQKN</sequence>
<dbReference type="Pfam" id="PF03443">
    <property type="entry name" value="AA9"/>
    <property type="match status" value="1"/>
</dbReference>
<keyword evidence="6" id="KW-0136">Cellulose degradation</keyword>
<evidence type="ECO:0000256" key="14">
    <source>
        <dbReference type="ARBA" id="ARBA00045077"/>
    </source>
</evidence>
<evidence type="ECO:0000256" key="15">
    <source>
        <dbReference type="ARBA" id="ARBA00047174"/>
    </source>
</evidence>
<keyword evidence="12" id="KW-0624">Polysaccharide degradation</keyword>
<dbReference type="PANTHER" id="PTHR33353">
    <property type="entry name" value="PUTATIVE (AFU_ORTHOLOGUE AFUA_1G12560)-RELATED"/>
    <property type="match status" value="1"/>
</dbReference>
<dbReference type="EMBL" id="KZ678755">
    <property type="protein sequence ID" value="PSR75519.1"/>
    <property type="molecule type" value="Genomic_DNA"/>
</dbReference>
<keyword evidence="11" id="KW-0119">Carbohydrate metabolism</keyword>
<evidence type="ECO:0000256" key="4">
    <source>
        <dbReference type="ARBA" id="ARBA00022723"/>
    </source>
</evidence>
<dbReference type="GO" id="GO:0005576">
    <property type="term" value="C:extracellular region"/>
    <property type="evidence" value="ECO:0007669"/>
    <property type="project" value="UniProtKB-SubCell"/>
</dbReference>
<keyword evidence="20" id="KW-1185">Reference proteome</keyword>
<evidence type="ECO:0000256" key="13">
    <source>
        <dbReference type="ARBA" id="ARBA00044502"/>
    </source>
</evidence>
<keyword evidence="19" id="KW-0378">Hydrolase</keyword>
<name>A0A2T2ZSZ0_9PEZI</name>
<evidence type="ECO:0000256" key="16">
    <source>
        <dbReference type="SAM" id="MobiDB-lite"/>
    </source>
</evidence>
<dbReference type="Proteomes" id="UP000241462">
    <property type="component" value="Unassembled WGS sequence"/>
</dbReference>
<dbReference type="InParanoid" id="A0A2T2ZSZ0"/>
<evidence type="ECO:0000256" key="12">
    <source>
        <dbReference type="ARBA" id="ARBA00023326"/>
    </source>
</evidence>
<accession>A0A2T2ZSZ0</accession>
<evidence type="ECO:0000256" key="1">
    <source>
        <dbReference type="ARBA" id="ARBA00001973"/>
    </source>
</evidence>
<comment type="similarity">
    <text evidence="13">Belongs to the polysaccharide monooxygenase AA9 family.</text>
</comment>
<keyword evidence="7" id="KW-0560">Oxidoreductase</keyword>
<proteinExistence type="inferred from homology"/>